<dbReference type="SUPFAM" id="SSF54791">
    <property type="entry name" value="Eukaryotic type KH-domain (KH-domain type I)"/>
    <property type="match status" value="5"/>
</dbReference>
<dbReference type="GO" id="GO:0003723">
    <property type="term" value="F:RNA binding"/>
    <property type="evidence" value="ECO:0007669"/>
    <property type="project" value="UniProtKB-UniRule"/>
</dbReference>
<proteinExistence type="predicted"/>
<feature type="region of interest" description="Disordered" evidence="3">
    <location>
        <begin position="1"/>
        <end position="30"/>
    </location>
</feature>
<dbReference type="Gene3D" id="3.30.310.210">
    <property type="match status" value="1"/>
</dbReference>
<dbReference type="InterPro" id="IPR004088">
    <property type="entry name" value="KH_dom_type_1"/>
</dbReference>
<evidence type="ECO:0000256" key="3">
    <source>
        <dbReference type="SAM" id="MobiDB-lite"/>
    </source>
</evidence>
<dbReference type="EMBL" id="CM007387">
    <property type="protein sequence ID" value="ONK65394.1"/>
    <property type="molecule type" value="Genomic_DNA"/>
</dbReference>
<dbReference type="PANTHER" id="PTHR10288">
    <property type="entry name" value="KH DOMAIN CONTAINING RNA BINDING PROTEIN"/>
    <property type="match status" value="1"/>
</dbReference>
<dbReference type="OrthoDB" id="752362at2759"/>
<feature type="domain" description="K Homology" evidence="4">
    <location>
        <begin position="298"/>
        <end position="371"/>
    </location>
</feature>
<dbReference type="SMART" id="SM00322">
    <property type="entry name" value="KH"/>
    <property type="match status" value="5"/>
</dbReference>
<dbReference type="InterPro" id="IPR004087">
    <property type="entry name" value="KH_dom"/>
</dbReference>
<dbReference type="Gene3D" id="3.30.1370.10">
    <property type="entry name" value="K Homology domain, type 1"/>
    <property type="match status" value="3"/>
</dbReference>
<keyword evidence="2" id="KW-0694">RNA-binding</keyword>
<gene>
    <name evidence="5" type="ORF">A4U43_C07F36650</name>
</gene>
<sequence length="614" mass="65584">MVDTGKRSRQRDGDRESKNQKRRSGDRESSGEGELILYRILCPDAVIGSVIGKGGKVINSLRQDTNARIKVVDPFPGAKKRVINISCHDKHRDPMFDINEDLDDLVPLCAAQDALLKVHEAILNALANTEDSSRDNKEEAEILLPSSQASTVIGKSGVIIKKMRAKTGANIKVIPKDSSNATHSCALSFDNFLQISGDAEAVKNALFCVSAVMYNFPHKEDISLDTTVPQLPSNVIIPADVPIYTAGDFFPSIAPHGSVPTIPHPSELHGYNNASGAWPVYPSALPVVSSYGVSERSGELVIRVLCPSDKIGRVIGKGGSVVRNIRQASGARVDVDDTKNKSEECLITVTSKESTNDEKSAAVEAILLLQEQINDEGDKTVNIRLLVPTKVIGCLIGKNGSIVNDMRKRTKAEIRISKGEKPKCASSSDELVEVTGEVGNLRDALLQITLRLREDVLKERDGTGKTNAPSIDSVYSGGLSGPPILPSVPSAASLGYDQRVETGGSFGMVPASSLYGYGALQAGEKGYGSLSSYSSKAYGGGMTPFTEVVIPSHAVSKVVGRGGTNLANIRSLSGADVELVDSKSSRHERIARISGNPEQKRAAENMIQAFILAT</sequence>
<protein>
    <recommendedName>
        <fullName evidence="4">K Homology domain-containing protein</fullName>
    </recommendedName>
</protein>
<dbReference type="CDD" id="cd22460">
    <property type="entry name" value="KH-I_PEPPER_rpt2_like"/>
    <property type="match status" value="1"/>
</dbReference>
<name>A0A5P1EHY8_ASPOF</name>
<feature type="domain" description="K Homology" evidence="4">
    <location>
        <begin position="34"/>
        <end position="127"/>
    </location>
</feature>
<dbReference type="PROSITE" id="PS50084">
    <property type="entry name" value="KH_TYPE_1"/>
    <property type="match status" value="5"/>
</dbReference>
<dbReference type="CDD" id="cd22462">
    <property type="entry name" value="KH-I_HEN4_like_rpt5"/>
    <property type="match status" value="1"/>
</dbReference>
<dbReference type="CDD" id="cd22459">
    <property type="entry name" value="KH-I_PEPPER_rpt1_like"/>
    <property type="match status" value="2"/>
</dbReference>
<reference evidence="6" key="1">
    <citation type="journal article" date="2017" name="Nat. Commun.">
        <title>The asparagus genome sheds light on the origin and evolution of a young Y chromosome.</title>
        <authorList>
            <person name="Harkess A."/>
            <person name="Zhou J."/>
            <person name="Xu C."/>
            <person name="Bowers J.E."/>
            <person name="Van der Hulst R."/>
            <person name="Ayyampalayam S."/>
            <person name="Mercati F."/>
            <person name="Riccardi P."/>
            <person name="McKain M.R."/>
            <person name="Kakrana A."/>
            <person name="Tang H."/>
            <person name="Ray J."/>
            <person name="Groenendijk J."/>
            <person name="Arikit S."/>
            <person name="Mathioni S.M."/>
            <person name="Nakano M."/>
            <person name="Shan H."/>
            <person name="Telgmann-Rauber A."/>
            <person name="Kanno A."/>
            <person name="Yue Z."/>
            <person name="Chen H."/>
            <person name="Li W."/>
            <person name="Chen Y."/>
            <person name="Xu X."/>
            <person name="Zhang Y."/>
            <person name="Luo S."/>
            <person name="Chen H."/>
            <person name="Gao J."/>
            <person name="Mao Z."/>
            <person name="Pires J.C."/>
            <person name="Luo M."/>
            <person name="Kudrna D."/>
            <person name="Wing R.A."/>
            <person name="Meyers B.C."/>
            <person name="Yi K."/>
            <person name="Kong H."/>
            <person name="Lavrijsen P."/>
            <person name="Sunseri F."/>
            <person name="Falavigna A."/>
            <person name="Ye Y."/>
            <person name="Leebens-Mack J.H."/>
            <person name="Chen G."/>
        </authorList>
    </citation>
    <scope>NUCLEOTIDE SEQUENCE [LARGE SCALE GENOMIC DNA]</scope>
    <source>
        <strain evidence="6">cv. DH0086</strain>
    </source>
</reference>
<dbReference type="OMA" id="TERVCHI"/>
<organism evidence="5 6">
    <name type="scientific">Asparagus officinalis</name>
    <name type="common">Garden asparagus</name>
    <dbReference type="NCBI Taxonomy" id="4686"/>
    <lineage>
        <taxon>Eukaryota</taxon>
        <taxon>Viridiplantae</taxon>
        <taxon>Streptophyta</taxon>
        <taxon>Embryophyta</taxon>
        <taxon>Tracheophyta</taxon>
        <taxon>Spermatophyta</taxon>
        <taxon>Magnoliopsida</taxon>
        <taxon>Liliopsida</taxon>
        <taxon>Asparagales</taxon>
        <taxon>Asparagaceae</taxon>
        <taxon>Asparagoideae</taxon>
        <taxon>Asparagus</taxon>
    </lineage>
</organism>
<keyword evidence="6" id="KW-1185">Reference proteome</keyword>
<dbReference type="InterPro" id="IPR036612">
    <property type="entry name" value="KH_dom_type_1_sf"/>
</dbReference>
<evidence type="ECO:0000313" key="6">
    <source>
        <dbReference type="Proteomes" id="UP000243459"/>
    </source>
</evidence>
<evidence type="ECO:0000313" key="5">
    <source>
        <dbReference type="EMBL" id="ONK65394.1"/>
    </source>
</evidence>
<accession>A0A5P1EHY8</accession>
<dbReference type="AlphaFoldDB" id="A0A5P1EHY8"/>
<dbReference type="Gramene" id="ONK65394">
    <property type="protein sequence ID" value="ONK65394"/>
    <property type="gene ID" value="A4U43_C07F36650"/>
</dbReference>
<feature type="domain" description="K Homology" evidence="4">
    <location>
        <begin position="379"/>
        <end position="453"/>
    </location>
</feature>
<feature type="domain" description="K Homology" evidence="4">
    <location>
        <begin position="542"/>
        <end position="612"/>
    </location>
</feature>
<keyword evidence="1" id="KW-0677">Repeat</keyword>
<feature type="domain" description="K Homology" evidence="4">
    <location>
        <begin position="136"/>
        <end position="214"/>
    </location>
</feature>
<evidence type="ECO:0000256" key="2">
    <source>
        <dbReference type="PROSITE-ProRule" id="PRU00117"/>
    </source>
</evidence>
<evidence type="ECO:0000259" key="4">
    <source>
        <dbReference type="SMART" id="SM00322"/>
    </source>
</evidence>
<dbReference type="Proteomes" id="UP000243459">
    <property type="component" value="Chromosome 7"/>
</dbReference>
<dbReference type="Pfam" id="PF00013">
    <property type="entry name" value="KH_1"/>
    <property type="match status" value="5"/>
</dbReference>
<evidence type="ECO:0000256" key="1">
    <source>
        <dbReference type="ARBA" id="ARBA00022737"/>
    </source>
</evidence>